<dbReference type="GO" id="GO:0016705">
    <property type="term" value="F:oxidoreductase activity, acting on paired donors, with incorporation or reduction of molecular oxygen"/>
    <property type="evidence" value="ECO:0007669"/>
    <property type="project" value="InterPro"/>
</dbReference>
<evidence type="ECO:0000256" key="4">
    <source>
        <dbReference type="ARBA" id="ARBA00023002"/>
    </source>
</evidence>
<dbReference type="PANTHER" id="PTHR46696:SF1">
    <property type="entry name" value="CYTOCHROME P450 YJIB-RELATED"/>
    <property type="match status" value="1"/>
</dbReference>
<evidence type="ECO:0000256" key="7">
    <source>
        <dbReference type="SAM" id="MobiDB-lite"/>
    </source>
</evidence>
<keyword evidence="5" id="KW-0408">Iron</keyword>
<dbReference type="AlphaFoldDB" id="A0A4U8VXB5"/>
<evidence type="ECO:0000256" key="2">
    <source>
        <dbReference type="ARBA" id="ARBA00022617"/>
    </source>
</evidence>
<evidence type="ECO:0000256" key="5">
    <source>
        <dbReference type="ARBA" id="ARBA00023004"/>
    </source>
</evidence>
<dbReference type="SUPFAM" id="SSF48264">
    <property type="entry name" value="Cytochrome P450"/>
    <property type="match status" value="1"/>
</dbReference>
<dbReference type="EMBL" id="LR215973">
    <property type="protein sequence ID" value="VFA98340.1"/>
    <property type="molecule type" value="Genomic_DNA"/>
</dbReference>
<sequence>MRPLLSNAVREQTARPRTSRGLCAQPAGVTALADRFSRGQGIRAQRRARARPYGDDPTVARHRPAAFAEVRPGVRIVTMHQLADTGRSCPVARAMPMDTDGPRISLYAAEFAADPHRAYREMRERYGALVPVELAPGVPATLVIGYRTAVRILNDPDHFPADPRVWQKDIPSDCPVLPLLEWRPQALRSTGAEHARYRQAYTEAINGVDLHTLHSTVEKIAIPLINTFCESGSAELISQYAFPLTFAVLNEILGFPAELGQRVATGMQAIFDGIDAERGNAMITEAVMELVADKRVNPGDDIATRLLNHPAALTEEEMIHQLVTLYGAGIEPQQNLIVNTVLLMLTDDRFAGSVLGGSLSTRDALDEVLFTDPPMANFCVSYPRQPILIDGVWLPAHQPVVISMTGCNNDPEVSAGRYLDNRSHLSWSAGPHACPAKSVAYLVVQDAIDQLLDVLPEMRLAVPADQLSWRPGPFHRALAAMLVVFPPSPPLSVR</sequence>
<accession>A0A4U8VXB5</accession>
<dbReference type="GO" id="GO:0004497">
    <property type="term" value="F:monooxygenase activity"/>
    <property type="evidence" value="ECO:0007669"/>
    <property type="project" value="UniProtKB-KW"/>
</dbReference>
<dbReference type="GO" id="GO:0005506">
    <property type="term" value="F:iron ion binding"/>
    <property type="evidence" value="ECO:0007669"/>
    <property type="project" value="InterPro"/>
</dbReference>
<proteinExistence type="inferred from homology"/>
<comment type="similarity">
    <text evidence="1">Belongs to the cytochrome P450 family.</text>
</comment>
<protein>
    <submittedName>
        <fullName evidence="8">Cytochrome P450 107B1</fullName>
        <ecNumber evidence="8">1.14.-.-</ecNumber>
    </submittedName>
</protein>
<reference evidence="8 9" key="1">
    <citation type="submission" date="2019-02" db="EMBL/GenBank/DDBJ databases">
        <authorList>
            <consortium name="Pathogen Informatics"/>
        </authorList>
    </citation>
    <scope>NUCLEOTIDE SEQUENCE [LARGE SCALE GENOMIC DNA]</scope>
    <source>
        <strain evidence="8 9">3012STDY6756504</strain>
    </source>
</reference>
<evidence type="ECO:0000313" key="8">
    <source>
        <dbReference type="EMBL" id="VFA98340.1"/>
    </source>
</evidence>
<name>A0A4U8VXB5_9NOCA</name>
<evidence type="ECO:0000256" key="6">
    <source>
        <dbReference type="ARBA" id="ARBA00023033"/>
    </source>
</evidence>
<organism evidence="8 9">
    <name type="scientific">Nocardia cyriacigeorgica</name>
    <dbReference type="NCBI Taxonomy" id="135487"/>
    <lineage>
        <taxon>Bacteria</taxon>
        <taxon>Bacillati</taxon>
        <taxon>Actinomycetota</taxon>
        <taxon>Actinomycetes</taxon>
        <taxon>Mycobacteriales</taxon>
        <taxon>Nocardiaceae</taxon>
        <taxon>Nocardia</taxon>
    </lineage>
</organism>
<dbReference type="PRINTS" id="PR00359">
    <property type="entry name" value="BP450"/>
</dbReference>
<dbReference type="InterPro" id="IPR036396">
    <property type="entry name" value="Cyt_P450_sf"/>
</dbReference>
<dbReference type="CDD" id="cd20623">
    <property type="entry name" value="CYP_unk"/>
    <property type="match status" value="1"/>
</dbReference>
<dbReference type="Proteomes" id="UP000290439">
    <property type="component" value="Chromosome"/>
</dbReference>
<keyword evidence="4 8" id="KW-0560">Oxidoreductase</keyword>
<dbReference type="InterPro" id="IPR002397">
    <property type="entry name" value="Cyt_P450_B"/>
</dbReference>
<evidence type="ECO:0000256" key="3">
    <source>
        <dbReference type="ARBA" id="ARBA00022723"/>
    </source>
</evidence>
<keyword evidence="3" id="KW-0479">Metal-binding</keyword>
<evidence type="ECO:0000256" key="1">
    <source>
        <dbReference type="ARBA" id="ARBA00010617"/>
    </source>
</evidence>
<feature type="region of interest" description="Disordered" evidence="7">
    <location>
        <begin position="1"/>
        <end position="21"/>
    </location>
</feature>
<dbReference type="Gene3D" id="1.10.630.10">
    <property type="entry name" value="Cytochrome P450"/>
    <property type="match status" value="1"/>
</dbReference>
<keyword evidence="2" id="KW-0349">Heme</keyword>
<dbReference type="GO" id="GO:0020037">
    <property type="term" value="F:heme binding"/>
    <property type="evidence" value="ECO:0007669"/>
    <property type="project" value="InterPro"/>
</dbReference>
<gene>
    <name evidence="8" type="ORF">NCTC10797_02107</name>
</gene>
<feature type="region of interest" description="Disordered" evidence="7">
    <location>
        <begin position="38"/>
        <end position="59"/>
    </location>
</feature>
<evidence type="ECO:0000313" key="9">
    <source>
        <dbReference type="Proteomes" id="UP000290439"/>
    </source>
</evidence>
<dbReference type="EC" id="1.14.-.-" evidence="8"/>
<dbReference type="PANTHER" id="PTHR46696">
    <property type="entry name" value="P450, PUTATIVE (EUROFUNG)-RELATED"/>
    <property type="match status" value="1"/>
</dbReference>
<keyword evidence="6" id="KW-0503">Monooxygenase</keyword>